<dbReference type="EMBL" id="PGGS01000050">
    <property type="protein sequence ID" value="PNH10634.1"/>
    <property type="molecule type" value="Genomic_DNA"/>
</dbReference>
<reference evidence="2 3" key="1">
    <citation type="journal article" date="2017" name="Mol. Biol. Evol.">
        <title>The 4-celled Tetrabaena socialis nuclear genome reveals the essential components for genetic control of cell number at the origin of multicellularity in the volvocine lineage.</title>
        <authorList>
            <person name="Featherston J."/>
            <person name="Arakaki Y."/>
            <person name="Hanschen E.R."/>
            <person name="Ferris P.J."/>
            <person name="Michod R.E."/>
            <person name="Olson B.J.S.C."/>
            <person name="Nozaki H."/>
            <person name="Durand P.M."/>
        </authorList>
    </citation>
    <scope>NUCLEOTIDE SEQUENCE [LARGE SCALE GENOMIC DNA]</scope>
    <source>
        <strain evidence="2 3">NIES-571</strain>
    </source>
</reference>
<dbReference type="Gene3D" id="2.80.10.50">
    <property type="match status" value="2"/>
</dbReference>
<dbReference type="Pfam" id="PF14200">
    <property type="entry name" value="RicinB_lectin_2"/>
    <property type="match status" value="1"/>
</dbReference>
<dbReference type="InterPro" id="IPR000772">
    <property type="entry name" value="Ricin_B_lectin"/>
</dbReference>
<protein>
    <recommendedName>
        <fullName evidence="1">Ricin B lectin domain-containing protein</fullName>
    </recommendedName>
</protein>
<dbReference type="Proteomes" id="UP000236333">
    <property type="component" value="Unassembled WGS sequence"/>
</dbReference>
<dbReference type="SUPFAM" id="SSF50370">
    <property type="entry name" value="Ricin B-like lectins"/>
    <property type="match status" value="1"/>
</dbReference>
<evidence type="ECO:0000313" key="3">
    <source>
        <dbReference type="Proteomes" id="UP000236333"/>
    </source>
</evidence>
<dbReference type="OrthoDB" id="6770063at2759"/>
<comment type="caution">
    <text evidence="2">The sequence shown here is derived from an EMBL/GenBank/DDBJ whole genome shotgun (WGS) entry which is preliminary data.</text>
</comment>
<accession>A0A2J8ADP6</accession>
<proteinExistence type="predicted"/>
<dbReference type="PROSITE" id="PS50231">
    <property type="entry name" value="RICIN_B_LECTIN"/>
    <property type="match status" value="1"/>
</dbReference>
<sequence length="121" mass="13150">MRTGGLCRFVIEPLGSEYYAYSIKVTGGKGFEIAGSSVSNGEHVTLGDYSGQDNQLWILYAVGDGYNLIWNTNSNLCIDISGGSNDDSTVIQQYDCGQSNAAQLWKLEDWQNVVDVSLSPV</sequence>
<name>A0A2J8ADP6_9CHLO</name>
<gene>
    <name evidence="2" type="ORF">TSOC_002616</name>
</gene>
<dbReference type="AlphaFoldDB" id="A0A2J8ADP6"/>
<organism evidence="2 3">
    <name type="scientific">Tetrabaena socialis</name>
    <dbReference type="NCBI Taxonomy" id="47790"/>
    <lineage>
        <taxon>Eukaryota</taxon>
        <taxon>Viridiplantae</taxon>
        <taxon>Chlorophyta</taxon>
        <taxon>core chlorophytes</taxon>
        <taxon>Chlorophyceae</taxon>
        <taxon>CS clade</taxon>
        <taxon>Chlamydomonadales</taxon>
        <taxon>Tetrabaenaceae</taxon>
        <taxon>Tetrabaena</taxon>
    </lineage>
</organism>
<evidence type="ECO:0000313" key="2">
    <source>
        <dbReference type="EMBL" id="PNH10634.1"/>
    </source>
</evidence>
<evidence type="ECO:0000259" key="1">
    <source>
        <dbReference type="Pfam" id="PF14200"/>
    </source>
</evidence>
<keyword evidence="3" id="KW-1185">Reference proteome</keyword>
<dbReference type="InterPro" id="IPR035992">
    <property type="entry name" value="Ricin_B-like_lectins"/>
</dbReference>
<dbReference type="CDD" id="cd00161">
    <property type="entry name" value="beta-trefoil_Ricin-like"/>
    <property type="match status" value="1"/>
</dbReference>
<feature type="domain" description="Ricin B lectin" evidence="1">
    <location>
        <begin position="19"/>
        <end position="94"/>
    </location>
</feature>